<feature type="coiled-coil region" evidence="1">
    <location>
        <begin position="69"/>
        <end position="113"/>
    </location>
</feature>
<dbReference type="Proteomes" id="UP000184440">
    <property type="component" value="Unassembled WGS sequence"/>
</dbReference>
<dbReference type="OrthoDB" id="9826942at2"/>
<protein>
    <submittedName>
        <fullName evidence="4">Uncharacterized protein</fullName>
    </submittedName>
</protein>
<reference evidence="4 5" key="1">
    <citation type="submission" date="2016-11" db="EMBL/GenBank/DDBJ databases">
        <authorList>
            <person name="Jaros S."/>
            <person name="Januszkiewicz K."/>
            <person name="Wedrychowicz H."/>
        </authorList>
    </citation>
    <scope>NUCLEOTIDE SEQUENCE [LARGE SCALE GENOMIC DNA]</scope>
    <source>
        <strain evidence="4 5">DSM 46144</strain>
    </source>
</reference>
<feature type="transmembrane region" description="Helical" evidence="3">
    <location>
        <begin position="12"/>
        <end position="32"/>
    </location>
</feature>
<dbReference type="RefSeq" id="WP_073250999.1">
    <property type="nucleotide sequence ID" value="NZ_FRCS01000001.1"/>
</dbReference>
<dbReference type="EMBL" id="FRCS01000001">
    <property type="protein sequence ID" value="SHM40859.1"/>
    <property type="molecule type" value="Genomic_DNA"/>
</dbReference>
<proteinExistence type="predicted"/>
<keyword evidence="3" id="KW-1133">Transmembrane helix</keyword>
<gene>
    <name evidence="4" type="ORF">SAMN05443668_101513</name>
</gene>
<dbReference type="STRING" id="134849.SAMN05443668_101513"/>
<dbReference type="AlphaFoldDB" id="A0A1M7IJK3"/>
<feature type="compositionally biased region" description="Basic residues" evidence="2">
    <location>
        <begin position="412"/>
        <end position="421"/>
    </location>
</feature>
<accession>A0A1M7IJK3</accession>
<evidence type="ECO:0000313" key="4">
    <source>
        <dbReference type="EMBL" id="SHM40859.1"/>
    </source>
</evidence>
<evidence type="ECO:0000256" key="2">
    <source>
        <dbReference type="SAM" id="MobiDB-lite"/>
    </source>
</evidence>
<organism evidence="4 5">
    <name type="scientific">Cryptosporangium aurantiacum</name>
    <dbReference type="NCBI Taxonomy" id="134849"/>
    <lineage>
        <taxon>Bacteria</taxon>
        <taxon>Bacillati</taxon>
        <taxon>Actinomycetota</taxon>
        <taxon>Actinomycetes</taxon>
        <taxon>Cryptosporangiales</taxon>
        <taxon>Cryptosporangiaceae</taxon>
        <taxon>Cryptosporangium</taxon>
    </lineage>
</organism>
<keyword evidence="5" id="KW-1185">Reference proteome</keyword>
<evidence type="ECO:0000256" key="1">
    <source>
        <dbReference type="SAM" id="Coils"/>
    </source>
</evidence>
<keyword evidence="3" id="KW-0472">Membrane</keyword>
<sequence length="421" mass="45567">MRTLRRVVGDQSLILTWAGGTTLVLLFAAWLLGRFSPIIVAVLIGVVVGVLLLTIRDLAAAEEAAADALAGSTERLDRTTADLRELRARLSTVETSQRDLDQLGDRLSRLESVLALLTRWPRDPIADPVTSSVFLRPAGAVAARNGLAGARDAGAGLQGLQRRRAAQDQARKRVARWRTQLASGPDRLGVYADVFWLPRCTTVRGHPMLFVRRTRMEAPPWPPVTESGRPVREDFVAAMEERFTDSRSRREVAFWSSPVGDDLSTLVARLAADHDRWQDLVDGLPAVVRESDGDRLGPATVAEIGALAADGEPVRIARYAGLIAGARTAEPAFRHAYVVWTDGDPVAALVADTVVRALDGLAAERGGAAVGPDVLVGTDAAGMTRWHGVDGLRADARSVLDQRRDREASGGRRAHRVRHRA</sequence>
<feature type="transmembrane region" description="Helical" evidence="3">
    <location>
        <begin position="38"/>
        <end position="55"/>
    </location>
</feature>
<evidence type="ECO:0000256" key="3">
    <source>
        <dbReference type="SAM" id="Phobius"/>
    </source>
</evidence>
<name>A0A1M7IJK3_9ACTN</name>
<keyword evidence="3" id="KW-0812">Transmembrane</keyword>
<feature type="region of interest" description="Disordered" evidence="2">
    <location>
        <begin position="401"/>
        <end position="421"/>
    </location>
</feature>
<keyword evidence="1" id="KW-0175">Coiled coil</keyword>
<feature type="compositionally biased region" description="Basic and acidic residues" evidence="2">
    <location>
        <begin position="401"/>
        <end position="410"/>
    </location>
</feature>
<evidence type="ECO:0000313" key="5">
    <source>
        <dbReference type="Proteomes" id="UP000184440"/>
    </source>
</evidence>